<dbReference type="Proteomes" id="UP000609531">
    <property type="component" value="Unassembled WGS sequence"/>
</dbReference>
<accession>A0A934IIY4</accession>
<evidence type="ECO:0000313" key="2">
    <source>
        <dbReference type="Proteomes" id="UP000609531"/>
    </source>
</evidence>
<keyword evidence="2" id="KW-1185">Reference proteome</keyword>
<gene>
    <name evidence="1" type="ORF">JCR33_16540</name>
</gene>
<dbReference type="EMBL" id="JAEKJA010000014">
    <property type="protein sequence ID" value="MBJ3777318.1"/>
    <property type="molecule type" value="Genomic_DNA"/>
</dbReference>
<dbReference type="AlphaFoldDB" id="A0A934IIY4"/>
<comment type="caution">
    <text evidence="1">The sequence shown here is derived from an EMBL/GenBank/DDBJ whole genome shotgun (WGS) entry which is preliminary data.</text>
</comment>
<reference evidence="1" key="1">
    <citation type="submission" date="2020-12" db="EMBL/GenBank/DDBJ databases">
        <title>Bacterial taxonomy.</title>
        <authorList>
            <person name="Pan X."/>
        </authorList>
    </citation>
    <scope>NUCLEOTIDE SEQUENCE</scope>
    <source>
        <strain evidence="1">B2012</strain>
    </source>
</reference>
<name>A0A934IIY4_9HYPH</name>
<protein>
    <submittedName>
        <fullName evidence="1">Uncharacterized protein</fullName>
    </submittedName>
</protein>
<sequence>MTGPWSGKGFVQKDEGSRPMNVSCKIKGEQTADTIGFAGACRAMLILKREIGAQLKRVGDRFVGTYKGADVGIAELDGSYVDGETVELTMTFPRSVNGDDVAKMTITTPGDGTFTIETSDKMESGVEVTTSSILFSRD</sequence>
<evidence type="ECO:0000313" key="1">
    <source>
        <dbReference type="EMBL" id="MBJ3777318.1"/>
    </source>
</evidence>
<proteinExistence type="predicted"/>
<dbReference type="RefSeq" id="WP_198883223.1">
    <property type="nucleotide sequence ID" value="NZ_JAEKJA010000014.1"/>
</dbReference>
<organism evidence="1 2">
    <name type="scientific">Acuticoccus mangrovi</name>
    <dbReference type="NCBI Taxonomy" id="2796142"/>
    <lineage>
        <taxon>Bacteria</taxon>
        <taxon>Pseudomonadati</taxon>
        <taxon>Pseudomonadota</taxon>
        <taxon>Alphaproteobacteria</taxon>
        <taxon>Hyphomicrobiales</taxon>
        <taxon>Amorphaceae</taxon>
        <taxon>Acuticoccus</taxon>
    </lineage>
</organism>